<dbReference type="SUPFAM" id="SSF48179">
    <property type="entry name" value="6-phosphogluconate dehydrogenase C-terminal domain-like"/>
    <property type="match status" value="1"/>
</dbReference>
<protein>
    <recommendedName>
        <fullName evidence="3 7">Mannitol-1-phosphate 5-dehydrogenase</fullName>
        <ecNumber evidence="2 7">1.1.1.17</ecNumber>
    </recommendedName>
</protein>
<dbReference type="Gene3D" id="1.10.1040.10">
    <property type="entry name" value="N-(1-d-carboxylethyl)-l-norvaline Dehydrogenase, domain 2"/>
    <property type="match status" value="1"/>
</dbReference>
<dbReference type="GO" id="GO:0005829">
    <property type="term" value="C:cytosol"/>
    <property type="evidence" value="ECO:0007669"/>
    <property type="project" value="TreeGrafter"/>
</dbReference>
<dbReference type="PROSITE" id="PS00974">
    <property type="entry name" value="MANNITOL_DHGENASE"/>
    <property type="match status" value="1"/>
</dbReference>
<evidence type="ECO:0000256" key="6">
    <source>
        <dbReference type="ARBA" id="ARBA00048615"/>
    </source>
</evidence>
<dbReference type="InterPro" id="IPR036291">
    <property type="entry name" value="NAD(P)-bd_dom_sf"/>
</dbReference>
<evidence type="ECO:0000256" key="4">
    <source>
        <dbReference type="ARBA" id="ARBA00023002"/>
    </source>
</evidence>
<gene>
    <name evidence="7" type="primary">mtlD</name>
    <name evidence="10" type="ORF">NC799_08295</name>
</gene>
<proteinExistence type="inferred from homology"/>
<comment type="caution">
    <text evidence="10">The sequence shown here is derived from an EMBL/GenBank/DDBJ whole genome shotgun (WGS) entry which is preliminary data.</text>
</comment>
<keyword evidence="11" id="KW-1185">Reference proteome</keyword>
<feature type="binding site" evidence="7">
    <location>
        <begin position="3"/>
        <end position="14"/>
    </location>
    <ligand>
        <name>NAD(+)</name>
        <dbReference type="ChEBI" id="CHEBI:57540"/>
    </ligand>
</feature>
<dbReference type="NCBIfam" id="NF002649">
    <property type="entry name" value="PRK02318.2-1"/>
    <property type="match status" value="1"/>
</dbReference>
<dbReference type="NCBIfam" id="NF002646">
    <property type="entry name" value="PRK02318.1-2"/>
    <property type="match status" value="1"/>
</dbReference>
<dbReference type="PANTHER" id="PTHR30524:SF0">
    <property type="entry name" value="ALTRONATE OXIDOREDUCTASE-RELATED"/>
    <property type="match status" value="1"/>
</dbReference>
<accession>A0A9X4AG54</accession>
<evidence type="ECO:0000259" key="9">
    <source>
        <dbReference type="Pfam" id="PF08125"/>
    </source>
</evidence>
<dbReference type="EC" id="1.1.1.17" evidence="2 7"/>
<dbReference type="InterPro" id="IPR013131">
    <property type="entry name" value="Mannitol_DH_N"/>
</dbReference>
<evidence type="ECO:0000259" key="8">
    <source>
        <dbReference type="Pfam" id="PF01232"/>
    </source>
</evidence>
<dbReference type="EMBL" id="JAMQKC010000005">
    <property type="protein sequence ID" value="MDC3416920.1"/>
    <property type="molecule type" value="Genomic_DNA"/>
</dbReference>
<sequence>MLAVHFGAGNIGRGFIGSLLYQSGYHTAFVDVNQTVIDAINQKKKYKVVLAAEEKAEQIVENISGYNSSTQREEIIQQIAKADIVTTAVGPSILPMIAETLAAGLTERLKENKQPLVVIACENMIGGSSLLKEKVAEKIGSSDKEAFLALISFPNAAVDRIVPNQTNRELLTVSVEPYFEWVVEEKDIKGEKPPVEGVTYVPDLLPFIERKLFTVNTGHAVCAYVGKALGYDTIKEAIDEQEVASIVAGALRESGKVLIELYQFNKEEHLAYIDKIVTRFSNPYISDEVTRVGRGPIRKLGPNDRLIRPASLYVELFNETPRSLVKAIAATLVYQNEADEEAVLLQQKVAEQGYQATLEEVSGLAANHPLVKAVLDQIN</sequence>
<dbReference type="GO" id="GO:0008926">
    <property type="term" value="F:mannitol-1-phosphate 5-dehydrogenase activity"/>
    <property type="evidence" value="ECO:0007669"/>
    <property type="project" value="UniProtKB-UniRule"/>
</dbReference>
<dbReference type="InterPro" id="IPR008927">
    <property type="entry name" value="6-PGluconate_DH-like_C_sf"/>
</dbReference>
<evidence type="ECO:0000256" key="5">
    <source>
        <dbReference type="ARBA" id="ARBA00023027"/>
    </source>
</evidence>
<keyword evidence="4 7" id="KW-0560">Oxidoreductase</keyword>
<dbReference type="NCBIfam" id="NF002652">
    <property type="entry name" value="PRK02318.2-5"/>
    <property type="match status" value="1"/>
</dbReference>
<evidence type="ECO:0000256" key="1">
    <source>
        <dbReference type="ARBA" id="ARBA00006541"/>
    </source>
</evidence>
<dbReference type="InterPro" id="IPR013118">
    <property type="entry name" value="Mannitol_DH_C"/>
</dbReference>
<dbReference type="NCBIfam" id="NF002647">
    <property type="entry name" value="PRK02318.1-3"/>
    <property type="match status" value="1"/>
</dbReference>
<dbReference type="Pfam" id="PF08125">
    <property type="entry name" value="Mannitol_dh_C"/>
    <property type="match status" value="1"/>
</dbReference>
<dbReference type="Pfam" id="PF01232">
    <property type="entry name" value="Mannitol_dh"/>
    <property type="match status" value="1"/>
</dbReference>
<dbReference type="RefSeq" id="WP_272445951.1">
    <property type="nucleotide sequence ID" value="NZ_JAMQKC010000005.1"/>
</dbReference>
<dbReference type="Gene3D" id="3.40.50.720">
    <property type="entry name" value="NAD(P)-binding Rossmann-like Domain"/>
    <property type="match status" value="1"/>
</dbReference>
<dbReference type="PANTHER" id="PTHR30524">
    <property type="entry name" value="MANNITOL-1-PHOSPHATE 5-DEHYDROGENASE"/>
    <property type="match status" value="1"/>
</dbReference>
<evidence type="ECO:0000256" key="3">
    <source>
        <dbReference type="ARBA" id="ARBA00016219"/>
    </source>
</evidence>
<dbReference type="AlphaFoldDB" id="A0A9X4AG54"/>
<feature type="domain" description="Mannitol dehydrogenase N-terminal" evidence="8">
    <location>
        <begin position="2"/>
        <end position="196"/>
    </location>
</feature>
<dbReference type="InterPro" id="IPR023027">
    <property type="entry name" value="Mannitol_DH_CS"/>
</dbReference>
<evidence type="ECO:0000256" key="7">
    <source>
        <dbReference type="HAMAP-Rule" id="MF_00196"/>
    </source>
</evidence>
<evidence type="ECO:0000313" key="11">
    <source>
        <dbReference type="Proteomes" id="UP001145069"/>
    </source>
</evidence>
<comment type="similarity">
    <text evidence="1 7">Belongs to the mannitol dehydrogenase family.</text>
</comment>
<dbReference type="InterPro" id="IPR000669">
    <property type="entry name" value="Mannitol_DH"/>
</dbReference>
<feature type="domain" description="Mannitol dehydrogenase C-terminal" evidence="9">
    <location>
        <begin position="203"/>
        <end position="375"/>
    </location>
</feature>
<name>A0A9X4AG54_9BACI</name>
<dbReference type="InterPro" id="IPR013328">
    <property type="entry name" value="6PGD_dom2"/>
</dbReference>
<organism evidence="10 11">
    <name type="scientific">Aquibacillus salsiterrae</name>
    <dbReference type="NCBI Taxonomy" id="2950439"/>
    <lineage>
        <taxon>Bacteria</taxon>
        <taxon>Bacillati</taxon>
        <taxon>Bacillota</taxon>
        <taxon>Bacilli</taxon>
        <taxon>Bacillales</taxon>
        <taxon>Bacillaceae</taxon>
        <taxon>Aquibacillus</taxon>
    </lineage>
</organism>
<dbReference type="Proteomes" id="UP001145069">
    <property type="component" value="Unassembled WGS sequence"/>
</dbReference>
<dbReference type="GO" id="GO:0019592">
    <property type="term" value="P:mannitol catabolic process"/>
    <property type="evidence" value="ECO:0007669"/>
    <property type="project" value="TreeGrafter"/>
</dbReference>
<dbReference type="PRINTS" id="PR00084">
    <property type="entry name" value="MTLDHDRGNASE"/>
</dbReference>
<dbReference type="SUPFAM" id="SSF51735">
    <property type="entry name" value="NAD(P)-binding Rossmann-fold domains"/>
    <property type="match status" value="1"/>
</dbReference>
<comment type="catalytic activity">
    <reaction evidence="6 7">
        <text>D-mannitol 1-phosphate + NAD(+) = beta-D-fructose 6-phosphate + NADH + H(+)</text>
        <dbReference type="Rhea" id="RHEA:19661"/>
        <dbReference type="ChEBI" id="CHEBI:15378"/>
        <dbReference type="ChEBI" id="CHEBI:57540"/>
        <dbReference type="ChEBI" id="CHEBI:57634"/>
        <dbReference type="ChEBI" id="CHEBI:57945"/>
        <dbReference type="ChEBI" id="CHEBI:61381"/>
        <dbReference type="EC" id="1.1.1.17"/>
    </reaction>
</comment>
<dbReference type="HAMAP" id="MF_00196">
    <property type="entry name" value="Mannitol_dehydrog"/>
    <property type="match status" value="1"/>
</dbReference>
<reference evidence="10" key="1">
    <citation type="submission" date="2022-06" db="EMBL/GenBank/DDBJ databases">
        <title>Aquibacillus sp. a new bacterium isolated from soil saline samples.</title>
        <authorList>
            <person name="Galisteo C."/>
            <person name="De La Haba R."/>
            <person name="Sanchez-Porro C."/>
            <person name="Ventosa A."/>
        </authorList>
    </citation>
    <scope>NUCLEOTIDE SEQUENCE</scope>
    <source>
        <strain evidence="10">3ASR75-54</strain>
    </source>
</reference>
<evidence type="ECO:0000256" key="2">
    <source>
        <dbReference type="ARBA" id="ARBA00012939"/>
    </source>
</evidence>
<keyword evidence="5 7" id="KW-0520">NAD</keyword>
<dbReference type="InterPro" id="IPR023028">
    <property type="entry name" value="Mannitol_1_phos_5_DH"/>
</dbReference>
<evidence type="ECO:0000313" key="10">
    <source>
        <dbReference type="EMBL" id="MDC3416920.1"/>
    </source>
</evidence>